<evidence type="ECO:0000256" key="5">
    <source>
        <dbReference type="ARBA" id="ARBA00022989"/>
    </source>
</evidence>
<keyword evidence="4 12" id="KW-0812">Transmembrane</keyword>
<evidence type="ECO:0000256" key="10">
    <source>
        <dbReference type="ARBA" id="ARBA00023315"/>
    </source>
</evidence>
<dbReference type="PANTHER" id="PTHR22883:SF475">
    <property type="entry name" value="PALMITOYLTRANSFERASE ZDHHC23"/>
    <property type="match status" value="1"/>
</dbReference>
<sequence>MSTKKARHGKATDLDDSLCCCEYINQNGEKNHMVACFCDCEDLDNTCDRWINCKPLKPETLQRTVETILDRFRIPWVSGARKIEISLVPPLILLPAFLHVAALHYLLTIIILTSLPVVVLWYYYLTHRNKGRTLFFLSLGLFSLGYMYYTFLREVVPRGDVGSGHVITITCGLLLMLGALTQAKKDPGYLSIKTGGIRSSLSCSPESINRRTARSNGFHKPLSGSDIKYTAEDDTVGCARSLPENPPVTEKNWCTACKLVKPARAGHCRICSACVSRLDHHCVWINNCIGESNHRSFLCALFLFLVTAIYGITLTLGTICRGRSIFIALLYCPGVYRDYSSALAFTCAWYCTIITAAMSYVFLVQLLNVSYNVTEREARMALRDKTGRSLLVFGDRIWAILGRSTGTEKEAVPEVDVPGSP</sequence>
<dbReference type="Pfam" id="PF01529">
    <property type="entry name" value="DHHC"/>
    <property type="match status" value="1"/>
</dbReference>
<evidence type="ECO:0000256" key="2">
    <source>
        <dbReference type="ARBA" id="ARBA00008574"/>
    </source>
</evidence>
<dbReference type="GO" id="GO:0019706">
    <property type="term" value="F:protein-cysteine S-palmitoyltransferase activity"/>
    <property type="evidence" value="ECO:0007669"/>
    <property type="project" value="UniProtKB-EC"/>
</dbReference>
<keyword evidence="7 12" id="KW-0472">Membrane</keyword>
<feature type="transmembrane region" description="Helical" evidence="12">
    <location>
        <begin position="134"/>
        <end position="152"/>
    </location>
</feature>
<proteinExistence type="inferred from homology"/>
<keyword evidence="15" id="KW-1185">Reference proteome</keyword>
<dbReference type="GO" id="GO:0005783">
    <property type="term" value="C:endoplasmic reticulum"/>
    <property type="evidence" value="ECO:0007669"/>
    <property type="project" value="TreeGrafter"/>
</dbReference>
<gene>
    <name evidence="14" type="ORF">NDU88_000683</name>
</gene>
<name>A0AAV7NB82_PLEWA</name>
<comment type="domain">
    <text evidence="12">The DHHC domain is required for palmitoyltransferase activity.</text>
</comment>
<evidence type="ECO:0000256" key="9">
    <source>
        <dbReference type="ARBA" id="ARBA00023288"/>
    </source>
</evidence>
<dbReference type="AlphaFoldDB" id="A0AAV7NB82"/>
<dbReference type="InterPro" id="IPR001594">
    <property type="entry name" value="Palmitoyltrfase_DHHC"/>
</dbReference>
<evidence type="ECO:0000256" key="3">
    <source>
        <dbReference type="ARBA" id="ARBA00022679"/>
    </source>
</evidence>
<dbReference type="GO" id="GO:0005794">
    <property type="term" value="C:Golgi apparatus"/>
    <property type="evidence" value="ECO:0007669"/>
    <property type="project" value="UniProtKB-SubCell"/>
</dbReference>
<keyword evidence="10 12" id="KW-0012">Acyltransferase</keyword>
<dbReference type="EMBL" id="JANPWB010000012">
    <property type="protein sequence ID" value="KAJ1112419.1"/>
    <property type="molecule type" value="Genomic_DNA"/>
</dbReference>
<evidence type="ECO:0000256" key="1">
    <source>
        <dbReference type="ARBA" id="ARBA00004166"/>
    </source>
</evidence>
<feature type="transmembrane region" description="Helical" evidence="12">
    <location>
        <begin position="164"/>
        <end position="183"/>
    </location>
</feature>
<dbReference type="GO" id="GO:0006612">
    <property type="term" value="P:protein targeting to membrane"/>
    <property type="evidence" value="ECO:0007669"/>
    <property type="project" value="TreeGrafter"/>
</dbReference>
<keyword evidence="6" id="KW-0333">Golgi apparatus</keyword>
<dbReference type="InterPro" id="IPR039859">
    <property type="entry name" value="PFA4/ZDH16/20/ERF2-like"/>
</dbReference>
<feature type="transmembrane region" description="Helical" evidence="12">
    <location>
        <begin position="339"/>
        <end position="363"/>
    </location>
</feature>
<feature type="transmembrane region" description="Helical" evidence="12">
    <location>
        <begin position="106"/>
        <end position="125"/>
    </location>
</feature>
<evidence type="ECO:0000313" key="14">
    <source>
        <dbReference type="EMBL" id="KAJ1112419.1"/>
    </source>
</evidence>
<evidence type="ECO:0000256" key="12">
    <source>
        <dbReference type="RuleBase" id="RU079119"/>
    </source>
</evidence>
<evidence type="ECO:0000256" key="7">
    <source>
        <dbReference type="ARBA" id="ARBA00023136"/>
    </source>
</evidence>
<protein>
    <recommendedName>
        <fullName evidence="12">Palmitoyltransferase</fullName>
        <ecNumber evidence="12">2.3.1.225</ecNumber>
    </recommendedName>
</protein>
<evidence type="ECO:0000256" key="8">
    <source>
        <dbReference type="ARBA" id="ARBA00023139"/>
    </source>
</evidence>
<dbReference type="PANTHER" id="PTHR22883">
    <property type="entry name" value="ZINC FINGER DHHC DOMAIN CONTAINING PROTEIN"/>
    <property type="match status" value="1"/>
</dbReference>
<keyword evidence="5 12" id="KW-1133">Transmembrane helix</keyword>
<evidence type="ECO:0000256" key="6">
    <source>
        <dbReference type="ARBA" id="ARBA00023034"/>
    </source>
</evidence>
<feature type="transmembrane region" description="Helical" evidence="12">
    <location>
        <begin position="297"/>
        <end position="319"/>
    </location>
</feature>
<accession>A0AAV7NB82</accession>
<evidence type="ECO:0000313" key="15">
    <source>
        <dbReference type="Proteomes" id="UP001066276"/>
    </source>
</evidence>
<keyword evidence="3 12" id="KW-0808">Transferase</keyword>
<dbReference type="PROSITE" id="PS50216">
    <property type="entry name" value="DHHC"/>
    <property type="match status" value="1"/>
</dbReference>
<organism evidence="14 15">
    <name type="scientific">Pleurodeles waltl</name>
    <name type="common">Iberian ribbed newt</name>
    <dbReference type="NCBI Taxonomy" id="8319"/>
    <lineage>
        <taxon>Eukaryota</taxon>
        <taxon>Metazoa</taxon>
        <taxon>Chordata</taxon>
        <taxon>Craniata</taxon>
        <taxon>Vertebrata</taxon>
        <taxon>Euteleostomi</taxon>
        <taxon>Amphibia</taxon>
        <taxon>Batrachia</taxon>
        <taxon>Caudata</taxon>
        <taxon>Salamandroidea</taxon>
        <taxon>Salamandridae</taxon>
        <taxon>Pleurodelinae</taxon>
        <taxon>Pleurodeles</taxon>
    </lineage>
</organism>
<evidence type="ECO:0000256" key="11">
    <source>
        <dbReference type="ARBA" id="ARBA00047790"/>
    </source>
</evidence>
<keyword evidence="9" id="KW-0449">Lipoprotein</keyword>
<evidence type="ECO:0000259" key="13">
    <source>
        <dbReference type="Pfam" id="PF01529"/>
    </source>
</evidence>
<comment type="subcellular location">
    <subcellularLocation>
        <location evidence="1">Golgi apparatus</location>
        <location evidence="1">trans-Golgi network membrane</location>
        <topology evidence="1">Multi-pass membrane protein</topology>
    </subcellularLocation>
</comment>
<feature type="domain" description="Palmitoyltransferase DHHC" evidence="13">
    <location>
        <begin position="250"/>
        <end position="378"/>
    </location>
</feature>
<evidence type="ECO:0000256" key="4">
    <source>
        <dbReference type="ARBA" id="ARBA00022692"/>
    </source>
</evidence>
<comment type="similarity">
    <text evidence="2 12">Belongs to the DHHC palmitoyltransferase family.</text>
</comment>
<keyword evidence="8" id="KW-0564">Palmitate</keyword>
<dbReference type="Proteomes" id="UP001066276">
    <property type="component" value="Chromosome 8"/>
</dbReference>
<reference evidence="14" key="1">
    <citation type="journal article" date="2022" name="bioRxiv">
        <title>Sequencing and chromosome-scale assembly of the giantPleurodeles waltlgenome.</title>
        <authorList>
            <person name="Brown T."/>
            <person name="Elewa A."/>
            <person name="Iarovenko S."/>
            <person name="Subramanian E."/>
            <person name="Araus A.J."/>
            <person name="Petzold A."/>
            <person name="Susuki M."/>
            <person name="Suzuki K.-i.T."/>
            <person name="Hayashi T."/>
            <person name="Toyoda A."/>
            <person name="Oliveira C."/>
            <person name="Osipova E."/>
            <person name="Leigh N.D."/>
            <person name="Simon A."/>
            <person name="Yun M.H."/>
        </authorList>
    </citation>
    <scope>NUCLEOTIDE SEQUENCE</scope>
    <source>
        <strain evidence="14">20211129_DDA</strain>
        <tissue evidence="14">Liver</tissue>
    </source>
</reference>
<comment type="catalytic activity">
    <reaction evidence="11">
        <text>L-cysteinyl-[protein] + hexadecanoyl-CoA = S-hexadecanoyl-L-cysteinyl-[protein] + CoA</text>
        <dbReference type="Rhea" id="RHEA:36683"/>
        <dbReference type="Rhea" id="RHEA-COMP:10131"/>
        <dbReference type="Rhea" id="RHEA-COMP:11032"/>
        <dbReference type="ChEBI" id="CHEBI:29950"/>
        <dbReference type="ChEBI" id="CHEBI:57287"/>
        <dbReference type="ChEBI" id="CHEBI:57379"/>
        <dbReference type="ChEBI" id="CHEBI:74151"/>
        <dbReference type="EC" id="2.3.1.225"/>
    </reaction>
    <physiologicalReaction direction="left-to-right" evidence="11">
        <dbReference type="Rhea" id="RHEA:36684"/>
    </physiologicalReaction>
</comment>
<dbReference type="EC" id="2.3.1.225" evidence="12"/>
<comment type="caution">
    <text evidence="14">The sequence shown here is derived from an EMBL/GenBank/DDBJ whole genome shotgun (WGS) entry which is preliminary data.</text>
</comment>